<comment type="caution">
    <text evidence="1">The sequence shown here is derived from an EMBL/GenBank/DDBJ whole genome shotgun (WGS) entry which is preliminary data.</text>
</comment>
<organism evidence="1 2">
    <name type="scientific">Colletotrichum musicola</name>
    <dbReference type="NCBI Taxonomy" id="2175873"/>
    <lineage>
        <taxon>Eukaryota</taxon>
        <taxon>Fungi</taxon>
        <taxon>Dikarya</taxon>
        <taxon>Ascomycota</taxon>
        <taxon>Pezizomycotina</taxon>
        <taxon>Sordariomycetes</taxon>
        <taxon>Hypocreomycetidae</taxon>
        <taxon>Glomerellales</taxon>
        <taxon>Glomerellaceae</taxon>
        <taxon>Colletotrichum</taxon>
        <taxon>Colletotrichum orchidearum species complex</taxon>
    </lineage>
</organism>
<accession>A0A8H6MWW3</accession>
<dbReference type="Proteomes" id="UP000639643">
    <property type="component" value="Unassembled WGS sequence"/>
</dbReference>
<dbReference type="OrthoDB" id="5062850at2759"/>
<evidence type="ECO:0000313" key="1">
    <source>
        <dbReference type="EMBL" id="KAF6812014.1"/>
    </source>
</evidence>
<proteinExistence type="predicted"/>
<dbReference type="AlphaFoldDB" id="A0A8H6MWW3"/>
<name>A0A8H6MWW3_9PEZI</name>
<protein>
    <submittedName>
        <fullName evidence="1">Uncharacterized protein</fullName>
    </submittedName>
</protein>
<reference evidence="1" key="1">
    <citation type="journal article" date="2020" name="Phytopathology">
        <title>Genome Sequence Resources of Colletotrichum truncatum, C. plurivorum, C. musicola, and C. sojae: Four Species Pathogenic to Soybean (Glycine max).</title>
        <authorList>
            <person name="Rogerio F."/>
            <person name="Boufleur T.R."/>
            <person name="Ciampi-Guillardi M."/>
            <person name="Sukno S.A."/>
            <person name="Thon M.R."/>
            <person name="Massola Junior N.S."/>
            <person name="Baroncelli R."/>
        </authorList>
    </citation>
    <scope>NUCLEOTIDE SEQUENCE</scope>
    <source>
        <strain evidence="1">LFN0074</strain>
    </source>
</reference>
<sequence>MSSQQKEQLLGMSIRSIVLNEDQRSVAFSECHALGLILYCRENTRLRIDRRVSRRTVLQTTMADIDYTVPYAEAKLEPSQISYRVAVWILDALELQAAGMPPGCFTLTLDGDSTCSEIFQTLVQRDTAWQTAIDLCLERDILPALAWDVRRRDSRNLGGRNEWYLFEAFPQAIEDILAGRSIVKCTFGLGDAWGETCDVERFIEENKSKTMDEWREAW</sequence>
<evidence type="ECO:0000313" key="2">
    <source>
        <dbReference type="Proteomes" id="UP000639643"/>
    </source>
</evidence>
<dbReference type="EMBL" id="WIGM01000801">
    <property type="protein sequence ID" value="KAF6812014.1"/>
    <property type="molecule type" value="Genomic_DNA"/>
</dbReference>
<keyword evidence="2" id="KW-1185">Reference proteome</keyword>
<gene>
    <name evidence="1" type="ORF">CMUS01_13158</name>
</gene>